<protein>
    <submittedName>
        <fullName evidence="1">Uncharacterized protein</fullName>
    </submittedName>
</protein>
<accession>A0A1V6RLE7</accession>
<reference evidence="2" key="1">
    <citation type="journal article" date="2017" name="Nat. Microbiol.">
        <title>Global analysis of biosynthetic gene clusters reveals vast potential of secondary metabolite production in Penicillium species.</title>
        <authorList>
            <person name="Nielsen J.C."/>
            <person name="Grijseels S."/>
            <person name="Prigent S."/>
            <person name="Ji B."/>
            <person name="Dainat J."/>
            <person name="Nielsen K.F."/>
            <person name="Frisvad J.C."/>
            <person name="Workman M."/>
            <person name="Nielsen J."/>
        </authorList>
    </citation>
    <scope>NUCLEOTIDE SEQUENCE [LARGE SCALE GENOMIC DNA]</scope>
    <source>
        <strain evidence="2">IBT 29525</strain>
    </source>
</reference>
<dbReference type="EMBL" id="MDYO01000002">
    <property type="protein sequence ID" value="OQE02259.1"/>
    <property type="molecule type" value="Genomic_DNA"/>
</dbReference>
<sequence length="480" mass="54229">MAQPRHIYDLADELLSEILSFLLVPAPRALNGRFNGNGYTSRPGNHEHEVSDLDHFRLVCKRFMRIGTPYKFSRFTLRFSDHGFRRLDELVDMQLAYYVKTITYMVRPFYQGSGWARTLRTLGSENPEISQLHSRRLREQTNLTETNNDRTRLRRAISSFSALQEIKLLRLQDEADEYLIDFIRDHSLGTGTSTATSIRFDWETACSRAVTNLSIALLDSKCSSIRFTGPQISPEATLQLLRAPSTTLAAMGGRLTSLDINFHSTTDITATMADLSEVFHRFFVAAKNLIAIHIGFLGKTPLDLDLELLFHHIRWKTLRKLSIQGWRLSADEIIALARRHSPQLRDFRLLGVYLRPGGQWRDVLVVLREEMEQLERLVLKDIDYAAHFDSVAVSNGVEVFDDYPAGPVPSSFTVATSTSSAVQSPTTTPLASDGLPALVGGRRLPLGRTSLERLRALSSEDLGDDGVHVLREQMPLWEAM</sequence>
<organism evidence="1 2">
    <name type="scientific">Penicillium solitum</name>
    <dbReference type="NCBI Taxonomy" id="60172"/>
    <lineage>
        <taxon>Eukaryota</taxon>
        <taxon>Fungi</taxon>
        <taxon>Dikarya</taxon>
        <taxon>Ascomycota</taxon>
        <taxon>Pezizomycotina</taxon>
        <taxon>Eurotiomycetes</taxon>
        <taxon>Eurotiomycetidae</taxon>
        <taxon>Eurotiales</taxon>
        <taxon>Aspergillaceae</taxon>
        <taxon>Penicillium</taxon>
    </lineage>
</organism>
<comment type="caution">
    <text evidence="1">The sequence shown here is derived from an EMBL/GenBank/DDBJ whole genome shotgun (WGS) entry which is preliminary data.</text>
</comment>
<dbReference type="STRING" id="60172.A0A1V6RLE7"/>
<name>A0A1V6RLE7_9EURO</name>
<dbReference type="Proteomes" id="UP000191612">
    <property type="component" value="Unassembled WGS sequence"/>
</dbReference>
<proteinExistence type="predicted"/>
<dbReference type="AlphaFoldDB" id="A0A1V6RLE7"/>
<evidence type="ECO:0000313" key="2">
    <source>
        <dbReference type="Proteomes" id="UP000191612"/>
    </source>
</evidence>
<evidence type="ECO:0000313" key="1">
    <source>
        <dbReference type="EMBL" id="OQE02259.1"/>
    </source>
</evidence>
<gene>
    <name evidence="1" type="ORF">PENSOL_c002G03354</name>
</gene>
<keyword evidence="2" id="KW-1185">Reference proteome</keyword>